<dbReference type="GO" id="GO:0006417">
    <property type="term" value="P:regulation of translation"/>
    <property type="evidence" value="ECO:0007669"/>
    <property type="project" value="UniProtKB-KW"/>
</dbReference>
<evidence type="ECO:0000256" key="3">
    <source>
        <dbReference type="ARBA" id="ARBA00022884"/>
    </source>
</evidence>
<dbReference type="SMART" id="SM00025">
    <property type="entry name" value="Pumilio"/>
    <property type="match status" value="5"/>
</dbReference>
<accession>A0AAE1Y4L8</accession>
<dbReference type="GO" id="GO:0005737">
    <property type="term" value="C:cytoplasm"/>
    <property type="evidence" value="ECO:0007669"/>
    <property type="project" value="TreeGrafter"/>
</dbReference>
<dbReference type="Proteomes" id="UP001293254">
    <property type="component" value="Unassembled WGS sequence"/>
</dbReference>
<evidence type="ECO:0000256" key="1">
    <source>
        <dbReference type="ARBA" id="ARBA00022737"/>
    </source>
</evidence>
<keyword evidence="1" id="KW-0677">Repeat</keyword>
<evidence type="ECO:0000259" key="6">
    <source>
        <dbReference type="PROSITE" id="PS50303"/>
    </source>
</evidence>
<evidence type="ECO:0000256" key="2">
    <source>
        <dbReference type="ARBA" id="ARBA00022845"/>
    </source>
</evidence>
<dbReference type="InterPro" id="IPR016024">
    <property type="entry name" value="ARM-type_fold"/>
</dbReference>
<proteinExistence type="predicted"/>
<feature type="repeat" description="Pumilio" evidence="4">
    <location>
        <begin position="293"/>
        <end position="328"/>
    </location>
</feature>
<dbReference type="PANTHER" id="PTHR12537:SF137">
    <property type="entry name" value="PUMILIO HOMOLOG 16-RELATED"/>
    <property type="match status" value="1"/>
</dbReference>
<evidence type="ECO:0000313" key="7">
    <source>
        <dbReference type="EMBL" id="KAK4423237.1"/>
    </source>
</evidence>
<keyword evidence="3" id="KW-0694">RNA-binding</keyword>
<gene>
    <name evidence="7" type="ORF">Salat_1906500</name>
</gene>
<dbReference type="GO" id="GO:0003729">
    <property type="term" value="F:mRNA binding"/>
    <property type="evidence" value="ECO:0007669"/>
    <property type="project" value="TreeGrafter"/>
</dbReference>
<dbReference type="PROSITE" id="PS50302">
    <property type="entry name" value="PUM"/>
    <property type="match status" value="2"/>
</dbReference>
<dbReference type="Gene3D" id="1.25.10.10">
    <property type="entry name" value="Leucine-rich Repeat Variant"/>
    <property type="match status" value="1"/>
</dbReference>
<dbReference type="PROSITE" id="PS50303">
    <property type="entry name" value="PUM_HD"/>
    <property type="match status" value="1"/>
</dbReference>
<dbReference type="InterPro" id="IPR001313">
    <property type="entry name" value="Pumilio_RNA-bd_rpt"/>
</dbReference>
<name>A0AAE1Y4L8_9LAMI</name>
<dbReference type="PANTHER" id="PTHR12537">
    <property type="entry name" value="RNA BINDING PROTEIN PUMILIO-RELATED"/>
    <property type="match status" value="1"/>
</dbReference>
<dbReference type="AlphaFoldDB" id="A0AAE1Y4L8"/>
<reference evidence="7" key="1">
    <citation type="submission" date="2020-06" db="EMBL/GenBank/DDBJ databases">
        <authorList>
            <person name="Li T."/>
            <person name="Hu X."/>
            <person name="Zhang T."/>
            <person name="Song X."/>
            <person name="Zhang H."/>
            <person name="Dai N."/>
            <person name="Sheng W."/>
            <person name="Hou X."/>
            <person name="Wei L."/>
        </authorList>
    </citation>
    <scope>NUCLEOTIDE SEQUENCE</scope>
    <source>
        <strain evidence="7">3651</strain>
        <tissue evidence="7">Leaf</tissue>
    </source>
</reference>
<evidence type="ECO:0000313" key="8">
    <source>
        <dbReference type="Proteomes" id="UP001293254"/>
    </source>
</evidence>
<keyword evidence="2" id="KW-0810">Translation regulation</keyword>
<sequence>MDSPTSQTPEHGLNPSDHDDASPSDNSDCFSVFSFETEEEDAPFTTITRSKNINNVPICVLSQDKSATNDSIWGCPTFFMSTTAGEKYVSEVHHHGHDQGSMDHQHRSNFSSRPLPYADPRFRPMMLHKFGNPMMYDPRIRSCPQAILLDVNRLEEIIKGGDGEQKESLANSWIRSLGGSCRGGDYFLRAAFDEQGAISIIELIRKVKRSSPGHALAMTSVLSIRFMDIMTHPTARDVILECLLLFPTQSNQVLYEKAILHFQDLATDQVGCRSLNDCIALIDGDQRVRLLNHIADVSDYLSYDQYGNYVVQNVLGLGNRDIIDEITHRLQNQFIRLATTKGGSHVVEKCMEASDNGIILVAAKILDRPTTPVRLARNQFGNYVIQAALRKTKERGYKCYYNALVRHLEPHRRALRQTAGGRNVLSSLEAEE</sequence>
<feature type="region of interest" description="Disordered" evidence="5">
    <location>
        <begin position="1"/>
        <end position="29"/>
    </location>
</feature>
<dbReference type="Pfam" id="PF00806">
    <property type="entry name" value="PUF"/>
    <property type="match status" value="4"/>
</dbReference>
<dbReference type="EMBL" id="JACGWO010000007">
    <property type="protein sequence ID" value="KAK4423237.1"/>
    <property type="molecule type" value="Genomic_DNA"/>
</dbReference>
<dbReference type="InterPro" id="IPR011989">
    <property type="entry name" value="ARM-like"/>
</dbReference>
<evidence type="ECO:0000256" key="4">
    <source>
        <dbReference type="PROSITE-ProRule" id="PRU00317"/>
    </source>
</evidence>
<feature type="domain" description="PUM-HD" evidence="6">
    <location>
        <begin position="48"/>
        <end position="432"/>
    </location>
</feature>
<organism evidence="7 8">
    <name type="scientific">Sesamum alatum</name>
    <dbReference type="NCBI Taxonomy" id="300844"/>
    <lineage>
        <taxon>Eukaryota</taxon>
        <taxon>Viridiplantae</taxon>
        <taxon>Streptophyta</taxon>
        <taxon>Embryophyta</taxon>
        <taxon>Tracheophyta</taxon>
        <taxon>Spermatophyta</taxon>
        <taxon>Magnoliopsida</taxon>
        <taxon>eudicotyledons</taxon>
        <taxon>Gunneridae</taxon>
        <taxon>Pentapetalae</taxon>
        <taxon>asterids</taxon>
        <taxon>lamiids</taxon>
        <taxon>Lamiales</taxon>
        <taxon>Pedaliaceae</taxon>
        <taxon>Sesamum</taxon>
    </lineage>
</organism>
<keyword evidence="8" id="KW-1185">Reference proteome</keyword>
<evidence type="ECO:0000256" key="5">
    <source>
        <dbReference type="SAM" id="MobiDB-lite"/>
    </source>
</evidence>
<dbReference type="InterPro" id="IPR033133">
    <property type="entry name" value="PUM-HD"/>
</dbReference>
<reference evidence="7" key="2">
    <citation type="journal article" date="2024" name="Plant">
        <title>Genomic evolution and insights into agronomic trait innovations of Sesamum species.</title>
        <authorList>
            <person name="Miao H."/>
            <person name="Wang L."/>
            <person name="Qu L."/>
            <person name="Liu H."/>
            <person name="Sun Y."/>
            <person name="Le M."/>
            <person name="Wang Q."/>
            <person name="Wei S."/>
            <person name="Zheng Y."/>
            <person name="Lin W."/>
            <person name="Duan Y."/>
            <person name="Cao H."/>
            <person name="Xiong S."/>
            <person name="Wang X."/>
            <person name="Wei L."/>
            <person name="Li C."/>
            <person name="Ma Q."/>
            <person name="Ju M."/>
            <person name="Zhao R."/>
            <person name="Li G."/>
            <person name="Mu C."/>
            <person name="Tian Q."/>
            <person name="Mei H."/>
            <person name="Zhang T."/>
            <person name="Gao T."/>
            <person name="Zhang H."/>
        </authorList>
    </citation>
    <scope>NUCLEOTIDE SEQUENCE</scope>
    <source>
        <strain evidence="7">3651</strain>
    </source>
</reference>
<dbReference type="SUPFAM" id="SSF48371">
    <property type="entry name" value="ARM repeat"/>
    <property type="match status" value="1"/>
</dbReference>
<comment type="caution">
    <text evidence="7">The sequence shown here is derived from an EMBL/GenBank/DDBJ whole genome shotgun (WGS) entry which is preliminary data.</text>
</comment>
<feature type="repeat" description="Pumilio" evidence="4">
    <location>
        <begin position="329"/>
        <end position="367"/>
    </location>
</feature>
<protein>
    <submittedName>
        <fullName evidence="7">Pumilio18</fullName>
    </submittedName>
</protein>